<organism evidence="2 3">
    <name type="scientific">Rotaria magnacalcarata</name>
    <dbReference type="NCBI Taxonomy" id="392030"/>
    <lineage>
        <taxon>Eukaryota</taxon>
        <taxon>Metazoa</taxon>
        <taxon>Spiralia</taxon>
        <taxon>Gnathifera</taxon>
        <taxon>Rotifera</taxon>
        <taxon>Eurotatoria</taxon>
        <taxon>Bdelloidea</taxon>
        <taxon>Philodinida</taxon>
        <taxon>Philodinidae</taxon>
        <taxon>Rotaria</taxon>
    </lineage>
</organism>
<comment type="caution">
    <text evidence="2">The sequence shown here is derived from an EMBL/GenBank/DDBJ whole genome shotgun (WGS) entry which is preliminary data.</text>
</comment>
<feature type="compositionally biased region" description="Low complexity" evidence="1">
    <location>
        <begin position="158"/>
        <end position="168"/>
    </location>
</feature>
<protein>
    <submittedName>
        <fullName evidence="2">Uncharacterized protein</fullName>
    </submittedName>
</protein>
<gene>
    <name evidence="2" type="ORF">BYL167_LOCUS60372</name>
</gene>
<accession>A0A8S3EP69</accession>
<dbReference type="AlphaFoldDB" id="A0A8S3EP69"/>
<feature type="region of interest" description="Disordered" evidence="1">
    <location>
        <begin position="122"/>
        <end position="169"/>
    </location>
</feature>
<dbReference type="Proteomes" id="UP000681967">
    <property type="component" value="Unassembled WGS sequence"/>
</dbReference>
<name>A0A8S3EP69_9BILA</name>
<dbReference type="EMBL" id="CAJOBH010230405">
    <property type="protein sequence ID" value="CAF5069381.1"/>
    <property type="molecule type" value="Genomic_DNA"/>
</dbReference>
<feature type="non-terminal residue" evidence="2">
    <location>
        <position position="1"/>
    </location>
</feature>
<reference evidence="2" key="1">
    <citation type="submission" date="2021-02" db="EMBL/GenBank/DDBJ databases">
        <authorList>
            <person name="Nowell W R."/>
        </authorList>
    </citation>
    <scope>NUCLEOTIDE SEQUENCE</scope>
</reference>
<sequence length="222" mass="24807">MLLVELKKQRISRDDVNKTFENAAYSFMIEERCNYHSQLGISYCSVARCYASAKLISSYLNQLYAPERPASTLMTGKRPVSSFAMNSDTSSIGSMHNFSNRLQQQQQPAILVRPPVRPQIISSQYSSTGTTDSIASSYRPVDPKRQPAPLRSPTFTESSSSAKFSIESQQQHEIQVPDELIQHPTIMKLQKQNFHRLLSSAASTTSSISTDKQQVIQINLAG</sequence>
<evidence type="ECO:0000256" key="1">
    <source>
        <dbReference type="SAM" id="MobiDB-lite"/>
    </source>
</evidence>
<proteinExistence type="predicted"/>
<feature type="compositionally biased region" description="Polar residues" evidence="1">
    <location>
        <begin position="122"/>
        <end position="136"/>
    </location>
</feature>
<evidence type="ECO:0000313" key="2">
    <source>
        <dbReference type="EMBL" id="CAF5069381.1"/>
    </source>
</evidence>
<evidence type="ECO:0000313" key="3">
    <source>
        <dbReference type="Proteomes" id="UP000681967"/>
    </source>
</evidence>